<keyword evidence="2" id="KW-0812">Transmembrane</keyword>
<dbReference type="Pfam" id="PF19877">
    <property type="entry name" value="DUF6350"/>
    <property type="match status" value="1"/>
</dbReference>
<proteinExistence type="predicted"/>
<dbReference type="InterPro" id="IPR045931">
    <property type="entry name" value="DUF6350"/>
</dbReference>
<evidence type="ECO:0000313" key="3">
    <source>
        <dbReference type="EMBL" id="GAA1421554.1"/>
    </source>
</evidence>
<feature type="transmembrane region" description="Helical" evidence="2">
    <location>
        <begin position="149"/>
        <end position="170"/>
    </location>
</feature>
<feature type="compositionally biased region" description="Acidic residues" evidence="1">
    <location>
        <begin position="433"/>
        <end position="453"/>
    </location>
</feature>
<feature type="transmembrane region" description="Helical" evidence="2">
    <location>
        <begin position="12"/>
        <end position="35"/>
    </location>
</feature>
<feature type="region of interest" description="Disordered" evidence="1">
    <location>
        <begin position="422"/>
        <end position="528"/>
    </location>
</feature>
<accession>A0ABN1YU56</accession>
<protein>
    <submittedName>
        <fullName evidence="3">Uncharacterized protein</fullName>
    </submittedName>
</protein>
<evidence type="ECO:0000256" key="1">
    <source>
        <dbReference type="SAM" id="MobiDB-lite"/>
    </source>
</evidence>
<feature type="transmembrane region" description="Helical" evidence="2">
    <location>
        <begin position="79"/>
        <end position="100"/>
    </location>
</feature>
<keyword evidence="2" id="KW-0472">Membrane</keyword>
<dbReference type="Proteomes" id="UP001501266">
    <property type="component" value="Unassembled WGS sequence"/>
</dbReference>
<keyword evidence="2" id="KW-1133">Transmembrane helix</keyword>
<feature type="transmembrane region" description="Helical" evidence="2">
    <location>
        <begin position="239"/>
        <end position="261"/>
    </location>
</feature>
<feature type="transmembrane region" description="Helical" evidence="2">
    <location>
        <begin position="191"/>
        <end position="219"/>
    </location>
</feature>
<dbReference type="RefSeq" id="WP_343918553.1">
    <property type="nucleotide sequence ID" value="NZ_BAAAKK010000003.1"/>
</dbReference>
<feature type="compositionally biased region" description="Basic and acidic residues" evidence="1">
    <location>
        <begin position="456"/>
        <end position="468"/>
    </location>
</feature>
<organism evidence="3 4">
    <name type="scientific">Agrococcus citreus</name>
    <dbReference type="NCBI Taxonomy" id="84643"/>
    <lineage>
        <taxon>Bacteria</taxon>
        <taxon>Bacillati</taxon>
        <taxon>Actinomycetota</taxon>
        <taxon>Actinomycetes</taxon>
        <taxon>Micrococcales</taxon>
        <taxon>Microbacteriaceae</taxon>
        <taxon>Agrococcus</taxon>
    </lineage>
</organism>
<reference evidence="3 4" key="1">
    <citation type="journal article" date="2019" name="Int. J. Syst. Evol. Microbiol.">
        <title>The Global Catalogue of Microorganisms (GCM) 10K type strain sequencing project: providing services to taxonomists for standard genome sequencing and annotation.</title>
        <authorList>
            <consortium name="The Broad Institute Genomics Platform"/>
            <consortium name="The Broad Institute Genome Sequencing Center for Infectious Disease"/>
            <person name="Wu L."/>
            <person name="Ma J."/>
        </authorList>
    </citation>
    <scope>NUCLEOTIDE SEQUENCE [LARGE SCALE GENOMIC DNA]</scope>
    <source>
        <strain evidence="3 4">JCM 12398</strain>
    </source>
</reference>
<feature type="transmembrane region" description="Helical" evidence="2">
    <location>
        <begin position="338"/>
        <end position="362"/>
    </location>
</feature>
<evidence type="ECO:0000313" key="4">
    <source>
        <dbReference type="Proteomes" id="UP001501266"/>
    </source>
</evidence>
<feature type="transmembrane region" description="Helical" evidence="2">
    <location>
        <begin position="112"/>
        <end position="137"/>
    </location>
</feature>
<feature type="transmembrane region" description="Helical" evidence="2">
    <location>
        <begin position="299"/>
        <end position="318"/>
    </location>
</feature>
<gene>
    <name evidence="3" type="ORF">GCM10009640_12710</name>
</gene>
<sequence>MRRVWAGIGQAVESAAIAAVGLVLCALVLLAVWGLDQGFGGDPLLQWRIAVDAWMLGHGVDVGITLAPEAVAAIGLESAGGSFVVTLGAWGIGAITLWLHWRSGRRLAELPLAELVIAALAGAVATGLVGLLAGVSAQHPTAAPNLGQAFAFPALIALVGMAGAVLAARGQDWLQALARALTIEDPWLRPVRAALASGLGGAVAVLGIGALVVGAGLLLRFTDGLLLMESLEVTHVGVAVLFLLQLALAPVAIVWGAAWAIGPGFMVGRGSNVSPLDTDLGPVPALPLLSAIDPAAQPWMLVVVALPVLAAVVVGALARQSTLAGSADRPVHWWELAVAGVGGGLLAGGLLGIAAMLSTGAAGPGRLSETGPDAVLVAGWGAIEVTVGLLIGLVAGGRAPVGLAGGAALPLAAQREGTSMRDVFGFGRSSGEPLDDESLGETTGDEPIDDDSTGGDADRDADASDPRPHASPLPLAEAETQVVEPVAQPGPSAVDDAAEAAGDRAAEADDAAGSKHPAPAPQDDRPTP</sequence>
<feature type="transmembrane region" description="Helical" evidence="2">
    <location>
        <begin position="374"/>
        <end position="395"/>
    </location>
</feature>
<comment type="caution">
    <text evidence="3">The sequence shown here is derived from an EMBL/GenBank/DDBJ whole genome shotgun (WGS) entry which is preliminary data.</text>
</comment>
<name>A0ABN1YU56_9MICO</name>
<evidence type="ECO:0000256" key="2">
    <source>
        <dbReference type="SAM" id="Phobius"/>
    </source>
</evidence>
<keyword evidence="4" id="KW-1185">Reference proteome</keyword>
<dbReference type="EMBL" id="BAAAKK010000003">
    <property type="protein sequence ID" value="GAA1421554.1"/>
    <property type="molecule type" value="Genomic_DNA"/>
</dbReference>